<dbReference type="InterPro" id="IPR013328">
    <property type="entry name" value="6PGD_dom2"/>
</dbReference>
<name>A0A1E5E3X4_9VIBR</name>
<dbReference type="InterPro" id="IPR006115">
    <property type="entry name" value="6PGDH_NADP-bd"/>
</dbReference>
<sequence length="499" mass="54997">MTTTSTAPHCHIAMIGLGVMGKSLTLNLIDNGFHVAGFDLNSSNIQQTTQEAQIISKGQFVACDSLEQILAHLPSPRVIALSVPAGDIVDSVITDLLNAGLNPQDIVIDTGNSLWTDTIARDKHYQGKLNFFSTAVSGGEQGARFGPALMASGDEHAWEYVKPMWNAIAAKVNQHGLPVEPLQDGEACATFTGPSGSGHYVKMVHNGIEYADMQLICEVYQYLHQVIGLKAEHIGDIFSEWNQGVLNSYLMEISADILKQKDFQSDQPLVEMILDKAGQKGTGVWTAINSLEVGCPAPSIAQSVYARSLSSLKERRQLGEQKLAVITETHKTEALSTTIAELHDALYCAKLCVYAQGFDLMKTTSEQQDWQLNFAEIAKGWRAGCIIRAVFLQSITKAFEADPQLDNLLFDQHFGHEIKSRQLNWRRCVANASLYGVAIPGIGSALSYFDSMRCATLPANLLQAQRDYFGSHTYSRIDQPESQKYHVEWSHHPRTEIKK</sequence>
<dbReference type="GO" id="GO:0004616">
    <property type="term" value="F:phosphogluconate dehydrogenase (decarboxylating) activity"/>
    <property type="evidence" value="ECO:0007669"/>
    <property type="project" value="UniProtKB-EC"/>
</dbReference>
<evidence type="ECO:0000256" key="9">
    <source>
        <dbReference type="ARBA" id="ARBA00023126"/>
    </source>
</evidence>
<dbReference type="UniPathway" id="UPA00115">
    <property type="reaction ID" value="UER00410"/>
</dbReference>
<evidence type="ECO:0000313" key="16">
    <source>
        <dbReference type="EMBL" id="OEF27284.1"/>
    </source>
</evidence>
<feature type="binding site" evidence="13">
    <location>
        <position position="472"/>
    </location>
    <ligand>
        <name>substrate</name>
        <note>ligand shared between dimeric partners</note>
    </ligand>
</feature>
<dbReference type="AlphaFoldDB" id="A0A1E5E3X4"/>
<dbReference type="Gene3D" id="1.10.1040.10">
    <property type="entry name" value="N-(1-d-carboxylethyl)-l-norvaline Dehydrogenase, domain 2"/>
    <property type="match status" value="1"/>
</dbReference>
<comment type="function">
    <text evidence="1 11">Catalyzes the oxidative decarboxylation of 6-phosphogluconate to ribulose 5-phosphate and CO(2), with concomitant reduction of NADP to NADPH.</text>
</comment>
<evidence type="ECO:0000256" key="3">
    <source>
        <dbReference type="ARBA" id="ARBA00008419"/>
    </source>
</evidence>
<feature type="active site" description="Proton acceptor" evidence="12">
    <location>
        <position position="202"/>
    </location>
</feature>
<protein>
    <recommendedName>
        <fullName evidence="6 11">6-phosphogluconate dehydrogenase, decarboxylating</fullName>
        <ecNumber evidence="5 11">1.1.1.44</ecNumber>
    </recommendedName>
</protein>
<evidence type="ECO:0000256" key="4">
    <source>
        <dbReference type="ARBA" id="ARBA00011738"/>
    </source>
</evidence>
<dbReference type="PROSITE" id="PS00461">
    <property type="entry name" value="6PGD"/>
    <property type="match status" value="1"/>
</dbReference>
<feature type="binding site" description="in other chain" evidence="13">
    <location>
        <begin position="137"/>
        <end position="139"/>
    </location>
    <ligand>
        <name>substrate</name>
        <note>ligand shared between dimeric partners</note>
    </ligand>
</feature>
<feature type="binding site" description="in other chain" evidence="13">
    <location>
        <position position="307"/>
    </location>
    <ligand>
        <name>substrate</name>
        <note>ligand shared between dimeric partners</note>
    </ligand>
</feature>
<keyword evidence="7 11" id="KW-0560">Oxidoreductase</keyword>
<dbReference type="EMBL" id="AJYK02000038">
    <property type="protein sequence ID" value="OEF27284.1"/>
    <property type="molecule type" value="Genomic_DNA"/>
</dbReference>
<dbReference type="SUPFAM" id="SSF51735">
    <property type="entry name" value="NAD(P)-binding Rossmann-fold domains"/>
    <property type="match status" value="1"/>
</dbReference>
<reference evidence="16 17" key="1">
    <citation type="journal article" date="2012" name="Science">
        <title>Ecological populations of bacteria act as socially cohesive units of antibiotic production and resistance.</title>
        <authorList>
            <person name="Cordero O.X."/>
            <person name="Wildschutte H."/>
            <person name="Kirkup B."/>
            <person name="Proehl S."/>
            <person name="Ngo L."/>
            <person name="Hussain F."/>
            <person name="Le Roux F."/>
            <person name="Mincer T."/>
            <person name="Polz M.F."/>
        </authorList>
    </citation>
    <scope>NUCLEOTIDE SEQUENCE [LARGE SCALE GENOMIC DNA]</scope>
    <source>
        <strain evidence="16 17">1S-45</strain>
    </source>
</reference>
<accession>A0A1E5E3X4</accession>
<feature type="binding site" description="in other chain" evidence="13">
    <location>
        <position position="210"/>
    </location>
    <ligand>
        <name>substrate</name>
        <note>ligand shared between dimeric partners</note>
    </ligand>
</feature>
<dbReference type="RefSeq" id="WP_017024010.1">
    <property type="nucleotide sequence ID" value="NZ_AJYK02000038.1"/>
</dbReference>
<dbReference type="InterPro" id="IPR036291">
    <property type="entry name" value="NAD(P)-bd_dom_sf"/>
</dbReference>
<dbReference type="PRINTS" id="PR00076">
    <property type="entry name" value="6PGDHDRGNASE"/>
</dbReference>
<dbReference type="InterPro" id="IPR006113">
    <property type="entry name" value="6PGDH_Gnd/GntZ"/>
</dbReference>
<evidence type="ECO:0000256" key="7">
    <source>
        <dbReference type="ARBA" id="ARBA00023002"/>
    </source>
</evidence>
<evidence type="ECO:0000256" key="5">
    <source>
        <dbReference type="ARBA" id="ARBA00013011"/>
    </source>
</evidence>
<feature type="binding site" description="in other chain" evidence="13">
    <location>
        <begin position="205"/>
        <end position="206"/>
    </location>
    <ligand>
        <name>substrate</name>
        <note>ligand shared between dimeric partners</note>
    </ligand>
</feature>
<dbReference type="InterPro" id="IPR008927">
    <property type="entry name" value="6-PGluconate_DH-like_C_sf"/>
</dbReference>
<evidence type="ECO:0000256" key="2">
    <source>
        <dbReference type="ARBA" id="ARBA00004874"/>
    </source>
</evidence>
<organism evidence="16 17">
    <name type="scientific">Vibrio rumoiensis 1S-45</name>
    <dbReference type="NCBI Taxonomy" id="1188252"/>
    <lineage>
        <taxon>Bacteria</taxon>
        <taxon>Pseudomonadati</taxon>
        <taxon>Pseudomonadota</taxon>
        <taxon>Gammaproteobacteria</taxon>
        <taxon>Vibrionales</taxon>
        <taxon>Vibrionaceae</taxon>
        <taxon>Vibrio</taxon>
    </lineage>
</organism>
<comment type="pathway">
    <text evidence="2 11 14">Carbohydrate degradation; pentose phosphate pathway; D-ribulose 5-phosphate from D-glucose 6-phosphate (oxidative stage): step 3/3.</text>
</comment>
<feature type="binding site" description="in other chain" evidence="13">
    <location>
        <position position="280"/>
    </location>
    <ligand>
        <name>substrate</name>
        <note>ligand shared between dimeric partners</note>
    </ligand>
</feature>
<dbReference type="InterPro" id="IPR006114">
    <property type="entry name" value="6PGDH_C"/>
</dbReference>
<dbReference type="OrthoDB" id="9804542at2"/>
<proteinExistence type="inferred from homology"/>
<feature type="binding site" evidence="13">
    <location>
        <position position="466"/>
    </location>
    <ligand>
        <name>substrate</name>
        <note>ligand shared between dimeric partners</note>
    </ligand>
</feature>
<evidence type="ECO:0000256" key="14">
    <source>
        <dbReference type="RuleBase" id="RU000485"/>
    </source>
</evidence>
<comment type="caution">
    <text evidence="16">The sequence shown here is derived from an EMBL/GenBank/DDBJ whole genome shotgun (WGS) entry which is preliminary data.</text>
</comment>
<keyword evidence="11 14" id="KW-0521">NADP</keyword>
<dbReference type="NCBIfam" id="NF006765">
    <property type="entry name" value="PRK09287.1"/>
    <property type="match status" value="1"/>
</dbReference>
<dbReference type="PIRSF" id="PIRSF000109">
    <property type="entry name" value="6PGD"/>
    <property type="match status" value="1"/>
</dbReference>
<dbReference type="Pfam" id="PF00393">
    <property type="entry name" value="6PGD"/>
    <property type="match status" value="1"/>
</dbReference>
<dbReference type="EC" id="1.1.1.44" evidence="5 11"/>
<keyword evidence="9 11" id="KW-0570">Pentose shunt</keyword>
<dbReference type="Gene3D" id="3.40.50.720">
    <property type="entry name" value="NAD(P)-binding Rossmann-like Domain"/>
    <property type="match status" value="1"/>
</dbReference>
<evidence type="ECO:0000256" key="10">
    <source>
        <dbReference type="ARBA" id="ARBA00048640"/>
    </source>
</evidence>
<feature type="domain" description="6-phosphogluconate dehydrogenase C-terminal" evidence="15">
    <location>
        <begin position="198"/>
        <end position="490"/>
    </location>
</feature>
<dbReference type="FunFam" id="1.10.1040.10:FF:000002">
    <property type="entry name" value="6-phosphogluconate dehydrogenase, decarboxylating"/>
    <property type="match status" value="1"/>
</dbReference>
<dbReference type="GO" id="GO:0019521">
    <property type="term" value="P:D-gluconate metabolic process"/>
    <property type="evidence" value="ECO:0007669"/>
    <property type="project" value="UniProtKB-KW"/>
</dbReference>
<dbReference type="STRING" id="1188252.A1QC_06605"/>
<feature type="active site" description="Proton donor" evidence="12">
    <location>
        <position position="209"/>
    </location>
</feature>
<dbReference type="PANTHER" id="PTHR11811">
    <property type="entry name" value="6-PHOSPHOGLUCONATE DEHYDROGENASE"/>
    <property type="match status" value="1"/>
</dbReference>
<dbReference type="Proteomes" id="UP000094070">
    <property type="component" value="Unassembled WGS sequence"/>
</dbReference>
<feature type="binding site" description="in other chain" evidence="13">
    <location>
        <position position="112"/>
    </location>
    <ligand>
        <name>substrate</name>
        <note>ligand shared between dimeric partners</note>
    </ligand>
</feature>
<evidence type="ECO:0000256" key="12">
    <source>
        <dbReference type="PIRSR" id="PIRSR000109-1"/>
    </source>
</evidence>
<dbReference type="GO" id="GO:0050661">
    <property type="term" value="F:NADP binding"/>
    <property type="evidence" value="ECO:0007669"/>
    <property type="project" value="InterPro"/>
</dbReference>
<evidence type="ECO:0000256" key="6">
    <source>
        <dbReference type="ARBA" id="ARBA00018193"/>
    </source>
</evidence>
<evidence type="ECO:0000259" key="15">
    <source>
        <dbReference type="SMART" id="SM01350"/>
    </source>
</evidence>
<evidence type="ECO:0000313" key="17">
    <source>
        <dbReference type="Proteomes" id="UP000094070"/>
    </source>
</evidence>
<keyword evidence="8 14" id="KW-0311">Gluconate utilization</keyword>
<comment type="subunit">
    <text evidence="4 11">Homodimer.</text>
</comment>
<dbReference type="InterPro" id="IPR006184">
    <property type="entry name" value="6PGdom_BS"/>
</dbReference>
<dbReference type="SMART" id="SM01350">
    <property type="entry name" value="6PGD"/>
    <property type="match status" value="1"/>
</dbReference>
<dbReference type="Gene3D" id="1.20.5.320">
    <property type="entry name" value="6-Phosphogluconate Dehydrogenase, domain 3"/>
    <property type="match status" value="1"/>
</dbReference>
<dbReference type="SUPFAM" id="SSF48179">
    <property type="entry name" value="6-phosphogluconate dehydrogenase C-terminal domain-like"/>
    <property type="match status" value="1"/>
</dbReference>
<dbReference type="NCBIfam" id="TIGR00873">
    <property type="entry name" value="gnd"/>
    <property type="match status" value="1"/>
</dbReference>
<comment type="similarity">
    <text evidence="3 11 14">Belongs to the 6-phosphogluconate dehydrogenase family.</text>
</comment>
<dbReference type="GO" id="GO:0006098">
    <property type="term" value="P:pentose-phosphate shunt"/>
    <property type="evidence" value="ECO:0007669"/>
    <property type="project" value="UniProtKB-UniPathway"/>
</dbReference>
<evidence type="ECO:0000256" key="13">
    <source>
        <dbReference type="PIRSR" id="PIRSR000109-2"/>
    </source>
</evidence>
<evidence type="ECO:0000256" key="8">
    <source>
        <dbReference type="ARBA" id="ARBA00023064"/>
    </source>
</evidence>
<gene>
    <name evidence="16" type="ORF">A1QC_06605</name>
</gene>
<dbReference type="InterPro" id="IPR006183">
    <property type="entry name" value="Pgluconate_DH"/>
</dbReference>
<evidence type="ECO:0000256" key="11">
    <source>
        <dbReference type="PIRNR" id="PIRNR000109"/>
    </source>
</evidence>
<comment type="catalytic activity">
    <reaction evidence="10 11 14">
        <text>6-phospho-D-gluconate + NADP(+) = D-ribulose 5-phosphate + CO2 + NADPH</text>
        <dbReference type="Rhea" id="RHEA:10116"/>
        <dbReference type="ChEBI" id="CHEBI:16526"/>
        <dbReference type="ChEBI" id="CHEBI:57783"/>
        <dbReference type="ChEBI" id="CHEBI:58121"/>
        <dbReference type="ChEBI" id="CHEBI:58349"/>
        <dbReference type="ChEBI" id="CHEBI:58759"/>
        <dbReference type="EC" id="1.1.1.44"/>
    </reaction>
</comment>
<dbReference type="Pfam" id="PF03446">
    <property type="entry name" value="NAD_binding_2"/>
    <property type="match status" value="1"/>
</dbReference>
<evidence type="ECO:0000256" key="1">
    <source>
        <dbReference type="ARBA" id="ARBA00002526"/>
    </source>
</evidence>
<dbReference type="eggNOG" id="COG0362">
    <property type="taxonomic scope" value="Bacteria"/>
</dbReference>
<keyword evidence="17" id="KW-1185">Reference proteome</keyword>